<feature type="repeat" description="TPR" evidence="1">
    <location>
        <begin position="320"/>
        <end position="353"/>
    </location>
</feature>
<dbReference type="EMBL" id="GL433845">
    <property type="protein sequence ID" value="EFN55338.1"/>
    <property type="molecule type" value="Genomic_DNA"/>
</dbReference>
<dbReference type="SMART" id="SM00028">
    <property type="entry name" value="TPR"/>
    <property type="match status" value="2"/>
</dbReference>
<feature type="region of interest" description="Disordered" evidence="2">
    <location>
        <begin position="129"/>
        <end position="208"/>
    </location>
</feature>
<keyword evidence="4" id="KW-1185">Reference proteome</keyword>
<evidence type="ECO:0000313" key="4">
    <source>
        <dbReference type="Proteomes" id="UP000008141"/>
    </source>
</evidence>
<dbReference type="InterPro" id="IPR011990">
    <property type="entry name" value="TPR-like_helical_dom_sf"/>
</dbReference>
<dbReference type="InterPro" id="IPR019734">
    <property type="entry name" value="TPR_rpt"/>
</dbReference>
<proteinExistence type="predicted"/>
<feature type="region of interest" description="Disordered" evidence="2">
    <location>
        <begin position="512"/>
        <end position="542"/>
    </location>
</feature>
<dbReference type="InParanoid" id="E1ZFT5"/>
<feature type="compositionally biased region" description="Basic and acidic residues" evidence="2">
    <location>
        <begin position="131"/>
        <end position="148"/>
    </location>
</feature>
<dbReference type="GeneID" id="17354759"/>
<sequence length="590" mass="60388">MLKAFKGLKKRLGSSSKLHEEGAAADAEAHCVAAAAAAPASAAAAAALLRAGQAAVTDQAAHAEQQAGGTYAVAPPSSAPVATGLPPRPRSRPHSPTPHAYHHHSAHPLDESGGELAVDYELVAGPLELDGSLHDGQEHCVDGEERGGGGEAGAGSEQHQHHHGEPGGGAELQHEGQHPWHDSAPTSGDASTDEEAGPGAHAGDGGAAADAGSAAAAAAAAAEGIADALATMMYLTEDAEGAEDCVSVVSDALSEEDLPDDISELSRALEALEGEALHGSSPASARASLGGGGGLDDQLAERLGLSPDAGDPTAYSQQMAKLYNNLGLKMMERRKHEEALGLLSKAEAIVENDGMWGGQAHRRQRMQAITYNNLGCLFKRRNMAQLALQYLQKALALEELGGPVQNSSSTHLNISAAFSALKRPKEVRRLFTHVVMAVVGSVGLGMALAHAERAIILLQRHLAYLIASKCLGAKAPMTASLSKALKAFQQRQARYLPTGAVHAVRKAPSSLASAKVPAAQSKRGLGHSRGSSKSVSSSKSASSLASKSMNSLAAAAANGKATLPLDKASKGLTGARPASASRLATQLQQH</sequence>
<feature type="compositionally biased region" description="Basic and acidic residues" evidence="2">
    <location>
        <begin position="172"/>
        <end position="181"/>
    </location>
</feature>
<feature type="compositionally biased region" description="Low complexity" evidence="2">
    <location>
        <begin position="528"/>
        <end position="542"/>
    </location>
</feature>
<dbReference type="AlphaFoldDB" id="E1ZFT5"/>
<accession>E1ZFT5</accession>
<gene>
    <name evidence="3" type="ORF">CHLNCDRAFT_134344</name>
</gene>
<dbReference type="KEGG" id="cvr:CHLNCDRAFT_134344"/>
<feature type="region of interest" description="Disordered" evidence="2">
    <location>
        <begin position="565"/>
        <end position="590"/>
    </location>
</feature>
<dbReference type="Proteomes" id="UP000008141">
    <property type="component" value="Unassembled WGS sequence"/>
</dbReference>
<dbReference type="PROSITE" id="PS50005">
    <property type="entry name" value="TPR"/>
    <property type="match status" value="2"/>
</dbReference>
<evidence type="ECO:0000256" key="2">
    <source>
        <dbReference type="SAM" id="MobiDB-lite"/>
    </source>
</evidence>
<dbReference type="RefSeq" id="XP_005847440.1">
    <property type="nucleotide sequence ID" value="XM_005847378.1"/>
</dbReference>
<protein>
    <submittedName>
        <fullName evidence="3">Expressed protein</fullName>
    </submittedName>
</protein>
<keyword evidence="1" id="KW-0802">TPR repeat</keyword>
<organism evidence="4">
    <name type="scientific">Chlorella variabilis</name>
    <name type="common">Green alga</name>
    <dbReference type="NCBI Taxonomy" id="554065"/>
    <lineage>
        <taxon>Eukaryota</taxon>
        <taxon>Viridiplantae</taxon>
        <taxon>Chlorophyta</taxon>
        <taxon>core chlorophytes</taxon>
        <taxon>Trebouxiophyceae</taxon>
        <taxon>Chlorellales</taxon>
        <taxon>Chlorellaceae</taxon>
        <taxon>Chlorella clade</taxon>
        <taxon>Chlorella</taxon>
    </lineage>
</organism>
<dbReference type="OrthoDB" id="514491at2759"/>
<feature type="repeat" description="TPR" evidence="1">
    <location>
        <begin position="368"/>
        <end position="401"/>
    </location>
</feature>
<evidence type="ECO:0000256" key="1">
    <source>
        <dbReference type="PROSITE-ProRule" id="PRU00339"/>
    </source>
</evidence>
<dbReference type="SUPFAM" id="SSF48452">
    <property type="entry name" value="TPR-like"/>
    <property type="match status" value="1"/>
</dbReference>
<dbReference type="Gene3D" id="1.25.40.10">
    <property type="entry name" value="Tetratricopeptide repeat domain"/>
    <property type="match status" value="1"/>
</dbReference>
<feature type="region of interest" description="Disordered" evidence="2">
    <location>
        <begin position="66"/>
        <end position="111"/>
    </location>
</feature>
<reference evidence="3 4" key="1">
    <citation type="journal article" date="2010" name="Plant Cell">
        <title>The Chlorella variabilis NC64A genome reveals adaptation to photosymbiosis, coevolution with viruses, and cryptic sex.</title>
        <authorList>
            <person name="Blanc G."/>
            <person name="Duncan G."/>
            <person name="Agarkova I."/>
            <person name="Borodovsky M."/>
            <person name="Gurnon J."/>
            <person name="Kuo A."/>
            <person name="Lindquist E."/>
            <person name="Lucas S."/>
            <person name="Pangilinan J."/>
            <person name="Polle J."/>
            <person name="Salamov A."/>
            <person name="Terry A."/>
            <person name="Yamada T."/>
            <person name="Dunigan D.D."/>
            <person name="Grigoriev I.V."/>
            <person name="Claverie J.M."/>
            <person name="Van Etten J.L."/>
        </authorList>
    </citation>
    <scope>NUCLEOTIDE SEQUENCE [LARGE SCALE GENOMIC DNA]</scope>
    <source>
        <strain evidence="3 4">NC64A</strain>
    </source>
</reference>
<feature type="compositionally biased region" description="Low complexity" evidence="2">
    <location>
        <begin position="72"/>
        <end position="82"/>
    </location>
</feature>
<evidence type="ECO:0000313" key="3">
    <source>
        <dbReference type="EMBL" id="EFN55338.1"/>
    </source>
</evidence>
<name>E1ZFT5_CHLVA</name>